<dbReference type="Gene3D" id="3.40.50.150">
    <property type="entry name" value="Vaccinia Virus protein VP39"/>
    <property type="match status" value="1"/>
</dbReference>
<proteinExistence type="predicted"/>
<keyword evidence="1" id="KW-0963">Cytoplasm</keyword>
<dbReference type="InterPro" id="IPR031341">
    <property type="entry name" value="Methyltr_RsmF_N"/>
</dbReference>
<dbReference type="Pfam" id="PF13636">
    <property type="entry name" value="Methyltranf_PUA"/>
    <property type="match status" value="1"/>
</dbReference>
<dbReference type="Proteomes" id="UP001501207">
    <property type="component" value="Unassembled WGS sequence"/>
</dbReference>
<dbReference type="RefSeq" id="WP_344981236.1">
    <property type="nucleotide sequence ID" value="NZ_BAABFN010000022.1"/>
</dbReference>
<evidence type="ECO:0000313" key="5">
    <source>
        <dbReference type="EMBL" id="GAA4318917.1"/>
    </source>
</evidence>
<dbReference type="Pfam" id="PF01189">
    <property type="entry name" value="Methyltr_RsmB-F"/>
    <property type="match status" value="1"/>
</dbReference>
<dbReference type="SUPFAM" id="SSF53335">
    <property type="entry name" value="S-adenosyl-L-methionine-dependent methyltransferases"/>
    <property type="match status" value="1"/>
</dbReference>
<gene>
    <name evidence="5" type="ORF">GCM10023143_32010</name>
</gene>
<feature type="domain" description="rRNA small subunit methyltransferase F RNA-binding PUA-like" evidence="3">
    <location>
        <begin position="419"/>
        <end position="467"/>
    </location>
</feature>
<reference evidence="6" key="1">
    <citation type="journal article" date="2019" name="Int. J. Syst. Evol. Microbiol.">
        <title>The Global Catalogue of Microorganisms (GCM) 10K type strain sequencing project: providing services to taxonomists for standard genome sequencing and annotation.</title>
        <authorList>
            <consortium name="The Broad Institute Genomics Platform"/>
            <consortium name="The Broad Institute Genome Sequencing Center for Infectious Disease"/>
            <person name="Wu L."/>
            <person name="Ma J."/>
        </authorList>
    </citation>
    <scope>NUCLEOTIDE SEQUENCE [LARGE SCALE GENOMIC DNA]</scope>
    <source>
        <strain evidence="6">JCM 17664</strain>
    </source>
</reference>
<dbReference type="EMBL" id="BAABFN010000022">
    <property type="protein sequence ID" value="GAA4318917.1"/>
    <property type="molecule type" value="Genomic_DNA"/>
</dbReference>
<dbReference type="PANTHER" id="PTHR22807:SF30">
    <property type="entry name" value="28S RRNA (CYTOSINE(4447)-C(5))-METHYLTRANSFERASE-RELATED"/>
    <property type="match status" value="1"/>
</dbReference>
<comment type="caution">
    <text evidence="5">The sequence shown here is derived from an EMBL/GenBank/DDBJ whole genome shotgun (WGS) entry which is preliminary data.</text>
</comment>
<evidence type="ECO:0000256" key="1">
    <source>
        <dbReference type="ARBA" id="ARBA00022490"/>
    </source>
</evidence>
<evidence type="ECO:0000313" key="6">
    <source>
        <dbReference type="Proteomes" id="UP001501207"/>
    </source>
</evidence>
<dbReference type="InterPro" id="IPR023267">
    <property type="entry name" value="RCMT"/>
</dbReference>
<evidence type="ECO:0000259" key="2">
    <source>
        <dbReference type="Pfam" id="PF01189"/>
    </source>
</evidence>
<dbReference type="Pfam" id="PF17125">
    <property type="entry name" value="Methyltr_RsmF_N"/>
    <property type="match status" value="1"/>
</dbReference>
<feature type="domain" description="SAM-dependent methyltransferase RsmB-F/NOP2-type catalytic core" evidence="2">
    <location>
        <begin position="120"/>
        <end position="308"/>
    </location>
</feature>
<organism evidence="5 6">
    <name type="scientific">Compostibacter hankyongensis</name>
    <dbReference type="NCBI Taxonomy" id="1007089"/>
    <lineage>
        <taxon>Bacteria</taxon>
        <taxon>Pseudomonadati</taxon>
        <taxon>Bacteroidota</taxon>
        <taxon>Chitinophagia</taxon>
        <taxon>Chitinophagales</taxon>
        <taxon>Chitinophagaceae</taxon>
        <taxon>Compostibacter</taxon>
    </lineage>
</organism>
<protein>
    <submittedName>
        <fullName evidence="5">rRNA cytosine-C5-methyltransferase</fullName>
    </submittedName>
</protein>
<dbReference type="PANTHER" id="PTHR22807">
    <property type="entry name" value="NOP2 YEAST -RELATED NOL1/NOP2/FMU SUN DOMAIN-CONTAINING"/>
    <property type="match status" value="1"/>
</dbReference>
<dbReference type="Gene3D" id="2.30.130.60">
    <property type="match status" value="1"/>
</dbReference>
<dbReference type="InterPro" id="IPR027391">
    <property type="entry name" value="Nol1_Nop2_Fmu_2"/>
</dbReference>
<name>A0ABP8G7P5_9BACT</name>
<dbReference type="PRINTS" id="PR02008">
    <property type="entry name" value="RCMTFAMILY"/>
</dbReference>
<keyword evidence="6" id="KW-1185">Reference proteome</keyword>
<accession>A0ABP8G7P5</accession>
<dbReference type="InterPro" id="IPR029063">
    <property type="entry name" value="SAM-dependent_MTases_sf"/>
</dbReference>
<evidence type="ECO:0000259" key="4">
    <source>
        <dbReference type="Pfam" id="PF17125"/>
    </source>
</evidence>
<dbReference type="Gene3D" id="3.30.70.1170">
    <property type="entry name" value="Sun protein, domain 3"/>
    <property type="match status" value="1"/>
</dbReference>
<sequence>MNHASDHGPLLPEAFLDGLEGLPGFDRSAFVAAHQSARRVTSLRVNPAKLPPGADAAGLIPGDLISGKVPWCEHGFYLSGRPAFVDDPLWHAGAYYVQEASSMFAGYALQQLQSGGRPLTALDLCAAPGGKSTHLSSVLPAGSVLVSNEVIRSRSGILLENLVRWGSPDLIVTQNDPQDFSGLGELFDVVLVDAPCSGSGLFRRDPAAVAEWSPGHVTHCSLRQRRILADVLPALKEGGFLIYSTCSYSREEDEDIADWLSEELGLTGVSLPVPPEWGITAAVSPRCSLPVFRFYPDKVEGEGLFLCVMQKKGAGGKTPADGAFRKQRERRPRVPEQLLPAWLEAPSGEWLPALEQDELWAVPKAVGQCRDRMGGLRIRQAGIHMGKWLGGRLLPAHALALSTRVRQGLPAVPLDTEQALKYLRKEDAGLENVPAGWVLARYKGMNLGWMKGLGGRVNNYYPKQWRIRKR</sequence>
<evidence type="ECO:0000259" key="3">
    <source>
        <dbReference type="Pfam" id="PF13636"/>
    </source>
</evidence>
<dbReference type="InterPro" id="IPR049560">
    <property type="entry name" value="MeTrfase_RsmB-F_NOP2_cat"/>
</dbReference>
<feature type="domain" description="Ribosomal RNA small subunit methyltransferase F N-terminal" evidence="4">
    <location>
        <begin position="11"/>
        <end position="100"/>
    </location>
</feature>